<gene>
    <name evidence="2" type="ORF">GJ689_17840</name>
</gene>
<sequence length="267" mass="27724">MTTTTSHNHRTPHRRSARVLLIVAAALLITDAGPGAAQTAAQTASWSSRPAPASAPVRPAGDLFSTLFGAFAPPAAAPSPARTVPVMAYGPSGLPVDRDAPAAPMLVPDAAPAQAAYCVRLCDGRFFPLSPAAAVTPAKLCGALCPASRTKVFEGPGIDQAMATDGSRYAALPTAHLYRRELVGGCTCNGRDAFGLAKIDLAADPTLRAGDVVATGDGFKVFRGAAGSRHRTADFTPVRRSPLVADDIRHRLRTLRIARDTGAARRL</sequence>
<dbReference type="InterPro" id="IPR021293">
    <property type="entry name" value="DUF2865"/>
</dbReference>
<dbReference type="Pfam" id="PF11064">
    <property type="entry name" value="DUF2865"/>
    <property type="match status" value="1"/>
</dbReference>
<dbReference type="RefSeq" id="WP_155480607.1">
    <property type="nucleotide sequence ID" value="NZ_WNKV01000014.1"/>
</dbReference>
<feature type="signal peptide" evidence="1">
    <location>
        <begin position="1"/>
        <end position="37"/>
    </location>
</feature>
<name>A0A9X5AU52_9BRAD</name>
<keyword evidence="1" id="KW-0732">Signal</keyword>
<evidence type="ECO:0000313" key="3">
    <source>
        <dbReference type="Proteomes" id="UP000438991"/>
    </source>
</evidence>
<accession>A0A9X5AU52</accession>
<dbReference type="Proteomes" id="UP000438991">
    <property type="component" value="Unassembled WGS sequence"/>
</dbReference>
<proteinExistence type="predicted"/>
<dbReference type="EMBL" id="WNKV01000014">
    <property type="protein sequence ID" value="MTW18064.1"/>
    <property type="molecule type" value="Genomic_DNA"/>
</dbReference>
<comment type="caution">
    <text evidence="2">The sequence shown here is derived from an EMBL/GenBank/DDBJ whole genome shotgun (WGS) entry which is preliminary data.</text>
</comment>
<evidence type="ECO:0000256" key="1">
    <source>
        <dbReference type="SAM" id="SignalP"/>
    </source>
</evidence>
<reference evidence="2 3" key="1">
    <citation type="submission" date="2019-11" db="EMBL/GenBank/DDBJ databases">
        <title>Whole-genome sequence of Rhodoplanes serenus DSM 18633, type strain.</title>
        <authorList>
            <person name="Kyndt J.A."/>
            <person name="Meyer T.E."/>
        </authorList>
    </citation>
    <scope>NUCLEOTIDE SEQUENCE [LARGE SCALE GENOMIC DNA]</scope>
    <source>
        <strain evidence="2 3">DSM 18633</strain>
    </source>
</reference>
<organism evidence="2 3">
    <name type="scientific">Rhodoplanes serenus</name>
    <dbReference type="NCBI Taxonomy" id="200615"/>
    <lineage>
        <taxon>Bacteria</taxon>
        <taxon>Pseudomonadati</taxon>
        <taxon>Pseudomonadota</taxon>
        <taxon>Alphaproteobacteria</taxon>
        <taxon>Hyphomicrobiales</taxon>
        <taxon>Nitrobacteraceae</taxon>
        <taxon>Rhodoplanes</taxon>
    </lineage>
</organism>
<feature type="chain" id="PRO_5040802249" evidence="1">
    <location>
        <begin position="38"/>
        <end position="267"/>
    </location>
</feature>
<evidence type="ECO:0000313" key="2">
    <source>
        <dbReference type="EMBL" id="MTW18064.1"/>
    </source>
</evidence>
<dbReference type="AlphaFoldDB" id="A0A9X5AU52"/>
<protein>
    <submittedName>
        <fullName evidence="2">DUF2865 domain-containing protein</fullName>
    </submittedName>
</protein>